<dbReference type="AlphaFoldDB" id="A0A7J0C392"/>
<dbReference type="Proteomes" id="UP000498980">
    <property type="component" value="Unassembled WGS sequence"/>
</dbReference>
<accession>A0A7J0C392</accession>
<dbReference type="RefSeq" id="WP_173313116.1">
    <property type="nucleotide sequence ID" value="NZ_BAAAUE010000007.1"/>
</dbReference>
<evidence type="ECO:0000313" key="3">
    <source>
        <dbReference type="EMBL" id="NYE40682.1"/>
    </source>
</evidence>
<evidence type="ECO:0000313" key="4">
    <source>
        <dbReference type="Proteomes" id="UP000498980"/>
    </source>
</evidence>
<evidence type="ECO:0000256" key="1">
    <source>
        <dbReference type="SAM" id="MobiDB-lite"/>
    </source>
</evidence>
<organism evidence="2 4">
    <name type="scientific">Streptomyces fulvorobeus</name>
    <dbReference type="NCBI Taxonomy" id="284028"/>
    <lineage>
        <taxon>Bacteria</taxon>
        <taxon>Bacillati</taxon>
        <taxon>Actinomycetota</taxon>
        <taxon>Actinomycetes</taxon>
        <taxon>Kitasatosporales</taxon>
        <taxon>Streptomycetaceae</taxon>
        <taxon>Streptomyces</taxon>
    </lineage>
</organism>
<dbReference type="Proteomes" id="UP000530403">
    <property type="component" value="Unassembled WGS sequence"/>
</dbReference>
<reference evidence="3 5" key="2">
    <citation type="submission" date="2020-07" db="EMBL/GenBank/DDBJ databases">
        <title>Sequencing the genomes of 1000 actinobacteria strains.</title>
        <authorList>
            <person name="Klenk H.-P."/>
        </authorList>
    </citation>
    <scope>NUCLEOTIDE SEQUENCE [LARGE SCALE GENOMIC DNA]</scope>
    <source>
        <strain evidence="3 5">DSM 41455</strain>
    </source>
</reference>
<dbReference type="EMBL" id="JACCCF010000001">
    <property type="protein sequence ID" value="NYE40682.1"/>
    <property type="molecule type" value="Genomic_DNA"/>
</dbReference>
<evidence type="ECO:0000313" key="2">
    <source>
        <dbReference type="EMBL" id="GFM96985.1"/>
    </source>
</evidence>
<sequence length="1117" mass="118822">MPSLPPPRLTELYYDGVWHNISGDMRESVPVTLTRGVSAEGSRSEPGTATALLDNRSGDYSPRDPNSALHDKIGRNTPWRFSVKAGGPWVELSHTHDAITTPGTGMAVTTDLDVRLDLTTVRTGIQQHIAGRYTATGNQRSWALTLSYNGIIQLRWSPDGTTVKTLISTQPLPMTSGQRGVLRVTLDVDNGASGHTARFYYGQSMASRWQAIGNPVTGAGTTSVWGGTGQLEFGSVPDVAWQGWGGKAHALQLRNGIDGPLLVDLDVAAQGVAGAATLTDDQGRVWTLRDEAHLSNLHVRMVGEVPAWPPSRDLSGADRTVAIAPAGIMRRLGAGNRPLDSALRRYMLGSNALECWPLTDGEQATQGAAMRGSAPVIAAGKQAPPLWGKGTLADWIEPVAGFPDQRNGALTATPGTVGTASWSVDHVRSGAGLSEVLEMHDRGRGTEASNRTIWRIYTQAVPNQILIFRETVAADSSSMAFLATVPDPGIFDDRPHHIRFRTVVSGGATAWWLDVDGENLAVGSEALTGQPLGRIEYLWDQEAAEADDLSLGYLTVWNADQPSAATVHQAVMGFPGETAGARALRLSAETGVPISVSGEETHQTRLGIQRPEKYLDSLATIAKSDLGYLVERRDALELAYRARGTLYNQAPTITLSFADGVIGEPFRPLDDDKLSENDITVKRSGGTTGRAVLESGRMSVQDPPNGIGRYDRDYTLSLEADHQTGEHAQWRMHLGTFDGLRYTKVTLNLANPRVYAMIADIYRADVGDLVRLTDLPADHGPGPVDLIIRGYSEEIGAGGWTITFNCAPGSPWSVGVADDRVLGRADTDGSELAAAVTSTATTWPVTVTAGPAWLTTAANPTEFPLDVTCDGEQATVTRITGVAEDAFARTVASGWGAADSGQAWVTDGGSAADYAVSAGTGRHIMSSRGVFRHTYVPVVTADVDLRVDFSLSAVPAADSAYVFPMIRYQDVTHMYLARVQIAAGGAMTLTLRKRDGGETQLGSSYATGLTYTAGAWYTVRLAMTGSELSAKVWLRSGTEPVAWQVTATDAALTAPASVGVRTVLGSATTNVLPVTVTFDNLYVGPQAMTVIRSVNGIVKGHAAGAALSLTHPMRAAL</sequence>
<evidence type="ECO:0000313" key="5">
    <source>
        <dbReference type="Proteomes" id="UP000530403"/>
    </source>
</evidence>
<dbReference type="Gene3D" id="2.60.120.560">
    <property type="entry name" value="Exo-inulinase, domain 1"/>
    <property type="match status" value="1"/>
</dbReference>
<name>A0A7J0C392_9ACTN</name>
<keyword evidence="4" id="KW-1185">Reference proteome</keyword>
<proteinExistence type="predicted"/>
<comment type="caution">
    <text evidence="2">The sequence shown here is derived from an EMBL/GenBank/DDBJ whole genome shotgun (WGS) entry which is preliminary data.</text>
</comment>
<gene>
    <name evidence="3" type="ORF">HEB29_001693</name>
    <name evidence="2" type="ORF">Sfulv_17960</name>
</gene>
<reference evidence="2 4" key="1">
    <citation type="submission" date="2020-05" db="EMBL/GenBank/DDBJ databases">
        <title>Whole genome shotgun sequence of Streptomyces fulvorobeus NBRC 15897.</title>
        <authorList>
            <person name="Komaki H."/>
            <person name="Tamura T."/>
        </authorList>
    </citation>
    <scope>NUCLEOTIDE SEQUENCE [LARGE SCALE GENOMIC DNA]</scope>
    <source>
        <strain evidence="2 4">NBRC 15897</strain>
    </source>
</reference>
<protein>
    <submittedName>
        <fullName evidence="2">Uncharacterized protein</fullName>
    </submittedName>
</protein>
<feature type="region of interest" description="Disordered" evidence="1">
    <location>
        <begin position="36"/>
        <end position="73"/>
    </location>
</feature>
<dbReference type="EMBL" id="BLWC01000001">
    <property type="protein sequence ID" value="GFM96985.1"/>
    <property type="molecule type" value="Genomic_DNA"/>
</dbReference>